<evidence type="ECO:0000313" key="3">
    <source>
        <dbReference type="Proteomes" id="UP000250197"/>
    </source>
</evidence>
<sequence>MLSTAILLVAIGVVVLGIYTASLFIEVHDLKRANRYMDHDLTKFEEQLRELQISRMKLYQNDGNLRKGAR</sequence>
<dbReference type="KEGG" id="cstr:CBE89_00115"/>
<name>A0A2Z2IWK3_CORST</name>
<keyword evidence="1" id="KW-0472">Membrane</keyword>
<reference evidence="2 3" key="1">
    <citation type="submission" date="2017-05" db="EMBL/GenBank/DDBJ databases">
        <title>Complete genome sequence of Corynebacterium striatum KC-Na-1 isolated from Neophocaena asiaeorientalis in Korea.</title>
        <authorList>
            <person name="Kim J.H."/>
            <person name="Lee K."/>
        </authorList>
    </citation>
    <scope>NUCLEOTIDE SEQUENCE [LARGE SCALE GENOMIC DNA]</scope>
    <source>
        <strain evidence="2 3">KC-Na-01</strain>
    </source>
</reference>
<evidence type="ECO:0000313" key="2">
    <source>
        <dbReference type="EMBL" id="ART20083.1"/>
    </source>
</evidence>
<keyword evidence="1" id="KW-1133">Transmembrane helix</keyword>
<organism evidence="2 3">
    <name type="scientific">Corynebacterium striatum</name>
    <dbReference type="NCBI Taxonomy" id="43770"/>
    <lineage>
        <taxon>Bacteria</taxon>
        <taxon>Bacillati</taxon>
        <taxon>Actinomycetota</taxon>
        <taxon>Actinomycetes</taxon>
        <taxon>Mycobacteriales</taxon>
        <taxon>Corynebacteriaceae</taxon>
        <taxon>Corynebacterium</taxon>
    </lineage>
</organism>
<dbReference type="Proteomes" id="UP000250197">
    <property type="component" value="Chromosome"/>
</dbReference>
<accession>A0A2Z2IWK3</accession>
<dbReference type="AlphaFoldDB" id="A0A2Z2IWK3"/>
<dbReference type="EMBL" id="CP021252">
    <property type="protein sequence ID" value="ART20083.1"/>
    <property type="molecule type" value="Genomic_DNA"/>
</dbReference>
<keyword evidence="1" id="KW-0812">Transmembrane</keyword>
<evidence type="ECO:0000256" key="1">
    <source>
        <dbReference type="SAM" id="Phobius"/>
    </source>
</evidence>
<protein>
    <submittedName>
        <fullName evidence="2">Uncharacterized protein</fullName>
    </submittedName>
</protein>
<proteinExistence type="predicted"/>
<feature type="transmembrane region" description="Helical" evidence="1">
    <location>
        <begin position="6"/>
        <end position="27"/>
    </location>
</feature>
<gene>
    <name evidence="2" type="ORF">CBE89_00115</name>
</gene>